<evidence type="ECO:0008006" key="4">
    <source>
        <dbReference type="Google" id="ProtNLM"/>
    </source>
</evidence>
<protein>
    <recommendedName>
        <fullName evidence="4">DZANK-type domain-containing protein</fullName>
    </recommendedName>
</protein>
<organism evidence="2 3">
    <name type="scientific">Ruania alkalisoli</name>
    <dbReference type="NCBI Taxonomy" id="2779775"/>
    <lineage>
        <taxon>Bacteria</taxon>
        <taxon>Bacillati</taxon>
        <taxon>Actinomycetota</taxon>
        <taxon>Actinomycetes</taxon>
        <taxon>Micrococcales</taxon>
        <taxon>Ruaniaceae</taxon>
        <taxon>Ruania</taxon>
    </lineage>
</organism>
<keyword evidence="3" id="KW-1185">Reference proteome</keyword>
<evidence type="ECO:0000313" key="3">
    <source>
        <dbReference type="Proteomes" id="UP000593758"/>
    </source>
</evidence>
<sequence>MTATGTSREITCPECGTITVVGGGRAASDFCPSCDYPLFWAQPSRAARPAEAETDGALNRAPGASGTTVASVIACPECAERNLASASTCVRCGSELHPAPPPEPEPPPAPAPVIVNPPAQIVQCDHWPIWLVLLITSVVTTVVTAGVVIAVFMIWG</sequence>
<name>A0A7M1SS18_9MICO</name>
<dbReference type="Proteomes" id="UP000593758">
    <property type="component" value="Chromosome"/>
</dbReference>
<evidence type="ECO:0000256" key="1">
    <source>
        <dbReference type="SAM" id="Phobius"/>
    </source>
</evidence>
<keyword evidence="1" id="KW-1133">Transmembrane helix</keyword>
<accession>A0A7M1SS18</accession>
<keyword evidence="1" id="KW-0472">Membrane</keyword>
<dbReference type="AlphaFoldDB" id="A0A7M1SS18"/>
<dbReference type="EMBL" id="CP063169">
    <property type="protein sequence ID" value="QOR70356.1"/>
    <property type="molecule type" value="Genomic_DNA"/>
</dbReference>
<evidence type="ECO:0000313" key="2">
    <source>
        <dbReference type="EMBL" id="QOR70356.1"/>
    </source>
</evidence>
<reference evidence="2 3" key="1">
    <citation type="submission" date="2020-10" db="EMBL/GenBank/DDBJ databases">
        <title>Haloactinobacterium sp. RN3S43, a bacterium isolated from saline soil.</title>
        <authorList>
            <person name="Sun J.-Q."/>
        </authorList>
    </citation>
    <scope>NUCLEOTIDE SEQUENCE [LARGE SCALE GENOMIC DNA]</scope>
    <source>
        <strain evidence="2 3">RN3S43</strain>
    </source>
</reference>
<gene>
    <name evidence="2" type="ORF">IM660_17435</name>
</gene>
<keyword evidence="1" id="KW-0812">Transmembrane</keyword>
<dbReference type="RefSeq" id="WP_193497040.1">
    <property type="nucleotide sequence ID" value="NZ_CP063169.1"/>
</dbReference>
<feature type="transmembrane region" description="Helical" evidence="1">
    <location>
        <begin position="127"/>
        <end position="155"/>
    </location>
</feature>
<proteinExistence type="predicted"/>
<dbReference type="KEGG" id="halt:IM660_17435"/>